<feature type="chain" id="PRO_5017261841" description="Transmembrane protein" evidence="1">
    <location>
        <begin position="19"/>
        <end position="52"/>
    </location>
</feature>
<name>A0A396GQ37_MEDTR</name>
<feature type="signal peptide" evidence="1">
    <location>
        <begin position="1"/>
        <end position="18"/>
    </location>
</feature>
<evidence type="ECO:0000256" key="1">
    <source>
        <dbReference type="SAM" id="SignalP"/>
    </source>
</evidence>
<proteinExistence type="predicted"/>
<evidence type="ECO:0000313" key="2">
    <source>
        <dbReference type="EMBL" id="RHN40825.1"/>
    </source>
</evidence>
<dbReference type="Gramene" id="rna47042">
    <property type="protein sequence ID" value="RHN40825.1"/>
    <property type="gene ID" value="gene47042"/>
</dbReference>
<reference evidence="3" key="1">
    <citation type="journal article" date="2018" name="Nat. Plants">
        <title>Whole-genome landscape of Medicago truncatula symbiotic genes.</title>
        <authorList>
            <person name="Pecrix Y."/>
            <person name="Staton S.E."/>
            <person name="Sallet E."/>
            <person name="Lelandais-Briere C."/>
            <person name="Moreau S."/>
            <person name="Carrere S."/>
            <person name="Blein T."/>
            <person name="Jardinaud M.F."/>
            <person name="Latrasse D."/>
            <person name="Zouine M."/>
            <person name="Zahm M."/>
            <person name="Kreplak J."/>
            <person name="Mayjonade B."/>
            <person name="Satge C."/>
            <person name="Perez M."/>
            <person name="Cauet S."/>
            <person name="Marande W."/>
            <person name="Chantry-Darmon C."/>
            <person name="Lopez-Roques C."/>
            <person name="Bouchez O."/>
            <person name="Berard A."/>
            <person name="Debelle F."/>
            <person name="Munos S."/>
            <person name="Bendahmane A."/>
            <person name="Berges H."/>
            <person name="Niebel A."/>
            <person name="Buitink J."/>
            <person name="Frugier F."/>
            <person name="Benhamed M."/>
            <person name="Crespi M."/>
            <person name="Gouzy J."/>
            <person name="Gamas P."/>
        </authorList>
    </citation>
    <scope>NUCLEOTIDE SEQUENCE [LARGE SCALE GENOMIC DNA]</scope>
    <source>
        <strain evidence="3">cv. Jemalong A17</strain>
    </source>
</reference>
<evidence type="ECO:0008006" key="4">
    <source>
        <dbReference type="Google" id="ProtNLM"/>
    </source>
</evidence>
<evidence type="ECO:0000313" key="3">
    <source>
        <dbReference type="Proteomes" id="UP000265566"/>
    </source>
</evidence>
<dbReference type="Proteomes" id="UP000265566">
    <property type="component" value="Chromosome 8"/>
</dbReference>
<gene>
    <name evidence="2" type="ORF">MtrunA17_Chr8g0359101</name>
</gene>
<organism evidence="2 3">
    <name type="scientific">Medicago truncatula</name>
    <name type="common">Barrel medic</name>
    <name type="synonym">Medicago tribuloides</name>
    <dbReference type="NCBI Taxonomy" id="3880"/>
    <lineage>
        <taxon>Eukaryota</taxon>
        <taxon>Viridiplantae</taxon>
        <taxon>Streptophyta</taxon>
        <taxon>Embryophyta</taxon>
        <taxon>Tracheophyta</taxon>
        <taxon>Spermatophyta</taxon>
        <taxon>Magnoliopsida</taxon>
        <taxon>eudicotyledons</taxon>
        <taxon>Gunneridae</taxon>
        <taxon>Pentapetalae</taxon>
        <taxon>rosids</taxon>
        <taxon>fabids</taxon>
        <taxon>Fabales</taxon>
        <taxon>Fabaceae</taxon>
        <taxon>Papilionoideae</taxon>
        <taxon>50 kb inversion clade</taxon>
        <taxon>NPAAA clade</taxon>
        <taxon>Hologalegina</taxon>
        <taxon>IRL clade</taxon>
        <taxon>Trifolieae</taxon>
        <taxon>Medicago</taxon>
    </lineage>
</organism>
<protein>
    <recommendedName>
        <fullName evidence="4">Transmembrane protein</fullName>
    </recommendedName>
</protein>
<comment type="caution">
    <text evidence="2">The sequence shown here is derived from an EMBL/GenBank/DDBJ whole genome shotgun (WGS) entry which is preliminary data.</text>
</comment>
<dbReference type="EMBL" id="PSQE01000008">
    <property type="protein sequence ID" value="RHN40825.1"/>
    <property type="molecule type" value="Genomic_DNA"/>
</dbReference>
<accession>A0A396GQ37</accession>
<sequence>MFKGILNLLNCNLFASVCVNCCTNNSIATLSNNLNNLVSVSFPILSEKLQLF</sequence>
<keyword evidence="1" id="KW-0732">Signal</keyword>
<dbReference type="AlphaFoldDB" id="A0A396GQ37"/>